<accession>A0A495JYV4</accession>
<dbReference type="Pfam" id="PF00296">
    <property type="entry name" value="Bac_luciferase"/>
    <property type="match status" value="1"/>
</dbReference>
<keyword evidence="1" id="KW-0285">Flavoprotein</keyword>
<proteinExistence type="predicted"/>
<name>A0A315S8C6_WILMA</name>
<keyword evidence="3" id="KW-0560">Oxidoreductase</keyword>
<dbReference type="EMBL" id="RBKV01000001">
    <property type="protein sequence ID" value="RKR93369.1"/>
    <property type="molecule type" value="Genomic_DNA"/>
</dbReference>
<keyword evidence="2" id="KW-0288">FMN</keyword>
<dbReference type="Gene3D" id="3.20.20.30">
    <property type="entry name" value="Luciferase-like domain"/>
    <property type="match status" value="1"/>
</dbReference>
<dbReference type="InterPro" id="IPR036661">
    <property type="entry name" value="Luciferase-like_sf"/>
</dbReference>
<dbReference type="NCBIfam" id="TIGR03621">
    <property type="entry name" value="F420_MSMEG_2516"/>
    <property type="match status" value="1"/>
</dbReference>
<evidence type="ECO:0000313" key="7">
    <source>
        <dbReference type="Proteomes" id="UP000274762"/>
    </source>
</evidence>
<comment type="caution">
    <text evidence="6">The sequence shown here is derived from an EMBL/GenBank/DDBJ whole genome shotgun (WGS) entry which is preliminary data.</text>
</comment>
<dbReference type="PANTHER" id="PTHR42847">
    <property type="entry name" value="ALKANESULFONATE MONOOXYGENASE"/>
    <property type="match status" value="1"/>
</dbReference>
<dbReference type="InterPro" id="IPR011251">
    <property type="entry name" value="Luciferase-like_dom"/>
</dbReference>
<gene>
    <name evidence="6" type="ORF">DFJ75_0153</name>
</gene>
<dbReference type="InterPro" id="IPR050172">
    <property type="entry name" value="SsuD_RutA_monooxygenase"/>
</dbReference>
<feature type="domain" description="Luciferase-like" evidence="5">
    <location>
        <begin position="11"/>
        <end position="206"/>
    </location>
</feature>
<protein>
    <submittedName>
        <fullName evidence="6">Putative F420-dependent oxidoreductase</fullName>
    </submittedName>
</protein>
<dbReference type="Proteomes" id="UP000274762">
    <property type="component" value="Unassembled WGS sequence"/>
</dbReference>
<dbReference type="InterPro" id="IPR019923">
    <property type="entry name" value="Lucif-like_OxRdtase_MSMEG_2516"/>
</dbReference>
<dbReference type="PANTHER" id="PTHR42847:SF4">
    <property type="entry name" value="ALKANESULFONATE MONOOXYGENASE-RELATED"/>
    <property type="match status" value="1"/>
</dbReference>
<dbReference type="AlphaFoldDB" id="A0A315S8C6"/>
<evidence type="ECO:0000313" key="6">
    <source>
        <dbReference type="EMBL" id="RKR93369.1"/>
    </source>
</evidence>
<organism evidence="6 7">
    <name type="scientific">Williamsia marianensis</name>
    <dbReference type="NCBI Taxonomy" id="85044"/>
    <lineage>
        <taxon>Bacteria</taxon>
        <taxon>Bacillati</taxon>
        <taxon>Actinomycetota</taxon>
        <taxon>Actinomycetes</taxon>
        <taxon>Mycobacteriales</taxon>
        <taxon>Nocardiaceae</taxon>
        <taxon>Williamsia</taxon>
    </lineage>
</organism>
<dbReference type="GO" id="GO:0046306">
    <property type="term" value="P:alkanesulfonate catabolic process"/>
    <property type="evidence" value="ECO:0007669"/>
    <property type="project" value="TreeGrafter"/>
</dbReference>
<evidence type="ECO:0000256" key="2">
    <source>
        <dbReference type="ARBA" id="ARBA00022643"/>
    </source>
</evidence>
<dbReference type="SUPFAM" id="SSF51679">
    <property type="entry name" value="Bacterial luciferase-like"/>
    <property type="match status" value="1"/>
</dbReference>
<evidence type="ECO:0000259" key="5">
    <source>
        <dbReference type="Pfam" id="PF00296"/>
    </source>
</evidence>
<evidence type="ECO:0000256" key="3">
    <source>
        <dbReference type="ARBA" id="ARBA00023002"/>
    </source>
</evidence>
<sequence length="327" mass="35695">MEVMTHQTRPFRFAAQVYRANTGKEWRDVAHKVEDMGYSALHVSDHYIGPGAALDPTGHRPVTMAPITSMAVAAEVTETLKVGCRMFCTSYHEPVVLAKEAATLAMFAPDRIEIGLGAGWLGAEYEAMGIDFPSAGSRVDRLEETIELIAQQFRGEQIDVDGKIVKATGFAPLPVPETAPPIMVGGGARRVLTLAGRTADIVSINFNNRSGVLGSDSVLTSTVEETHKKMGWVRDGAGDRFGDIEIETGAYFVAIEGKTDVTEEALIDRTGFSRAELRAFPHALVGSVDDICEQLEQRREEFGFSYFTIGDRAYEQFAPVVERMSGK</sequence>
<reference evidence="6 7" key="1">
    <citation type="submission" date="2018-10" db="EMBL/GenBank/DDBJ databases">
        <title>Sequencing the genomes of 1000 actinobacteria strains.</title>
        <authorList>
            <person name="Klenk H.-P."/>
        </authorList>
    </citation>
    <scope>NUCLEOTIDE SEQUENCE [LARGE SCALE GENOMIC DNA]</scope>
    <source>
        <strain evidence="6 7">DSM 44343</strain>
    </source>
</reference>
<accession>A0A315S8C6</accession>
<evidence type="ECO:0000256" key="1">
    <source>
        <dbReference type="ARBA" id="ARBA00022630"/>
    </source>
</evidence>
<keyword evidence="4" id="KW-0503">Monooxygenase</keyword>
<dbReference type="GO" id="GO:0008726">
    <property type="term" value="F:alkanesulfonate monooxygenase activity"/>
    <property type="evidence" value="ECO:0007669"/>
    <property type="project" value="TreeGrafter"/>
</dbReference>
<evidence type="ECO:0000256" key="4">
    <source>
        <dbReference type="ARBA" id="ARBA00023033"/>
    </source>
</evidence>